<dbReference type="GO" id="GO:0005886">
    <property type="term" value="C:plasma membrane"/>
    <property type="evidence" value="ECO:0007669"/>
    <property type="project" value="UniProtKB-SubCell"/>
</dbReference>
<keyword evidence="7" id="KW-1185">Reference proteome</keyword>
<proteinExistence type="inferred from homology"/>
<keyword evidence="5" id="KW-1003">Cell membrane</keyword>
<organism evidence="6 7">
    <name type="scientific">Leptospira idonii</name>
    <dbReference type="NCBI Taxonomy" id="1193500"/>
    <lineage>
        <taxon>Bacteria</taxon>
        <taxon>Pseudomonadati</taxon>
        <taxon>Spirochaetota</taxon>
        <taxon>Spirochaetia</taxon>
        <taxon>Leptospirales</taxon>
        <taxon>Leptospiraceae</taxon>
        <taxon>Leptospira</taxon>
    </lineage>
</organism>
<dbReference type="EMBL" id="RQHW01000003">
    <property type="protein sequence ID" value="TGN20887.1"/>
    <property type="molecule type" value="Genomic_DNA"/>
</dbReference>
<evidence type="ECO:0000256" key="2">
    <source>
        <dbReference type="ARBA" id="ARBA00022692"/>
    </source>
</evidence>
<evidence type="ECO:0000313" key="6">
    <source>
        <dbReference type="EMBL" id="TGN20887.1"/>
    </source>
</evidence>
<dbReference type="PANTHER" id="PTHR43701">
    <property type="entry name" value="MEMBRANE TRANSPORTER PROTEIN MJ0441-RELATED"/>
    <property type="match status" value="1"/>
</dbReference>
<comment type="caution">
    <text evidence="6">The sequence shown here is derived from an EMBL/GenBank/DDBJ whole genome shotgun (WGS) entry which is preliminary data.</text>
</comment>
<gene>
    <name evidence="6" type="ORF">EHS15_01480</name>
</gene>
<reference evidence="6" key="1">
    <citation type="journal article" date="2019" name="PLoS Negl. Trop. Dis.">
        <title>Revisiting the worldwide diversity of Leptospira species in the environment.</title>
        <authorList>
            <person name="Vincent A.T."/>
            <person name="Schiettekatte O."/>
            <person name="Bourhy P."/>
            <person name="Veyrier F.J."/>
            <person name="Picardeau M."/>
        </authorList>
    </citation>
    <scope>NUCLEOTIDE SEQUENCE [LARGE SCALE GENOMIC DNA]</scope>
    <source>
        <strain evidence="6">201300427</strain>
    </source>
</reference>
<sequence>MVLTLDFSIFHEFSLGFYPGIFAVLLVGFFVGYLASFLGIGGGFVYTPFFHSFFHLSAVQAVAVSLAQMPLSALSGLIVYFKNDKVRWREGLLLLVTSIPSAQYIAWKFGRFEDTELGRTIYYGMPVSELVYLFVFTVFLGILGIYNLLSAFRKRKQWYLQKDLPPEEKTAKRSYNPDLIFSLRPILVVLATGVAFGLFSSILGIGGGFLAVPLFVYYFKMEPVEAVATSFLGIFITSFGTSVLFYLEGKLHLDLALVGTIGGFFGARVGSLKAVQTRPYTILMVLGSSQLIVVSWYILGKLLRL</sequence>
<protein>
    <recommendedName>
        <fullName evidence="5">Probable membrane transporter protein</fullName>
    </recommendedName>
</protein>
<comment type="subcellular location">
    <subcellularLocation>
        <location evidence="5">Cell membrane</location>
        <topology evidence="5">Multi-pass membrane protein</topology>
    </subcellularLocation>
    <subcellularLocation>
        <location evidence="1">Membrane</location>
        <topology evidence="1">Multi-pass membrane protein</topology>
    </subcellularLocation>
</comment>
<dbReference type="Pfam" id="PF01925">
    <property type="entry name" value="TauE"/>
    <property type="match status" value="1"/>
</dbReference>
<keyword evidence="4 5" id="KW-0472">Membrane</keyword>
<keyword evidence="2 5" id="KW-0812">Transmembrane</keyword>
<feature type="transmembrane region" description="Helical" evidence="5">
    <location>
        <begin position="179"/>
        <end position="196"/>
    </location>
</feature>
<dbReference type="AlphaFoldDB" id="A0A4R9M5B2"/>
<evidence type="ECO:0000256" key="1">
    <source>
        <dbReference type="ARBA" id="ARBA00004141"/>
    </source>
</evidence>
<evidence type="ECO:0000256" key="4">
    <source>
        <dbReference type="ARBA" id="ARBA00023136"/>
    </source>
</evidence>
<feature type="transmembrane region" description="Helical" evidence="5">
    <location>
        <begin position="253"/>
        <end position="270"/>
    </location>
</feature>
<evidence type="ECO:0000256" key="5">
    <source>
        <dbReference type="RuleBase" id="RU363041"/>
    </source>
</evidence>
<name>A0A4R9M5B2_9LEPT</name>
<comment type="similarity">
    <text evidence="5">Belongs to the 4-toluene sulfonate uptake permease (TSUP) (TC 2.A.102) family.</text>
</comment>
<dbReference type="Proteomes" id="UP000298058">
    <property type="component" value="Unassembled WGS sequence"/>
</dbReference>
<dbReference type="InterPro" id="IPR002781">
    <property type="entry name" value="TM_pro_TauE-like"/>
</dbReference>
<evidence type="ECO:0000313" key="7">
    <source>
        <dbReference type="Proteomes" id="UP000298058"/>
    </source>
</evidence>
<feature type="transmembrane region" description="Helical" evidence="5">
    <location>
        <begin position="21"/>
        <end position="46"/>
    </location>
</feature>
<feature type="transmembrane region" description="Helical" evidence="5">
    <location>
        <begin position="58"/>
        <end position="80"/>
    </location>
</feature>
<feature type="transmembrane region" description="Helical" evidence="5">
    <location>
        <begin position="282"/>
        <end position="299"/>
    </location>
</feature>
<feature type="transmembrane region" description="Helical" evidence="5">
    <location>
        <begin position="92"/>
        <end position="110"/>
    </location>
</feature>
<feature type="transmembrane region" description="Helical" evidence="5">
    <location>
        <begin position="202"/>
        <end position="219"/>
    </location>
</feature>
<accession>A0A4R9M5B2</accession>
<evidence type="ECO:0000256" key="3">
    <source>
        <dbReference type="ARBA" id="ARBA00022989"/>
    </source>
</evidence>
<dbReference type="OrthoDB" id="321738at2"/>
<dbReference type="InterPro" id="IPR051598">
    <property type="entry name" value="TSUP/Inactive_protease-like"/>
</dbReference>
<keyword evidence="3 5" id="KW-1133">Transmembrane helix</keyword>
<feature type="transmembrane region" description="Helical" evidence="5">
    <location>
        <begin position="130"/>
        <end position="149"/>
    </location>
</feature>
<feature type="transmembrane region" description="Helical" evidence="5">
    <location>
        <begin position="226"/>
        <end position="247"/>
    </location>
</feature>
<dbReference type="PANTHER" id="PTHR43701:SF12">
    <property type="entry name" value="MEMBRANE TRANSPORTER PROTEIN YTNM-RELATED"/>
    <property type="match status" value="1"/>
</dbReference>